<dbReference type="OrthoDB" id="4906at2157"/>
<dbReference type="PROSITE" id="PS50005">
    <property type="entry name" value="TPR"/>
    <property type="match status" value="2"/>
</dbReference>
<feature type="repeat" description="TPR" evidence="1">
    <location>
        <begin position="279"/>
        <end position="312"/>
    </location>
</feature>
<proteinExistence type="predicted"/>
<evidence type="ECO:0000313" key="3">
    <source>
        <dbReference type="Proteomes" id="UP000294299"/>
    </source>
</evidence>
<dbReference type="Pfam" id="PF13181">
    <property type="entry name" value="TPR_8"/>
    <property type="match status" value="1"/>
</dbReference>
<dbReference type="InterPro" id="IPR019734">
    <property type="entry name" value="TPR_rpt"/>
</dbReference>
<accession>A0A484IJX7</accession>
<gene>
    <name evidence="2" type="ORF">NFRAN_2876</name>
</gene>
<dbReference type="GeneID" id="39421993"/>
<dbReference type="PANTHER" id="PTHR12558">
    <property type="entry name" value="CELL DIVISION CYCLE 16,23,27"/>
    <property type="match status" value="1"/>
</dbReference>
<reference evidence="2 3" key="1">
    <citation type="submission" date="2019-02" db="EMBL/GenBank/DDBJ databases">
        <authorList>
            <person name="Lehtovirta-Morley E L."/>
        </authorList>
    </citation>
    <scope>NUCLEOTIDE SEQUENCE [LARGE SCALE GENOMIC DNA]</scope>
    <source>
        <strain evidence="2">NFRAN1</strain>
    </source>
</reference>
<dbReference type="Gene3D" id="1.25.40.10">
    <property type="entry name" value="Tetratricopeptide repeat domain"/>
    <property type="match status" value="1"/>
</dbReference>
<evidence type="ECO:0000256" key="1">
    <source>
        <dbReference type="PROSITE-ProRule" id="PRU00339"/>
    </source>
</evidence>
<dbReference type="InterPro" id="IPR011990">
    <property type="entry name" value="TPR-like_helical_dom_sf"/>
</dbReference>
<dbReference type="SMART" id="SM00028">
    <property type="entry name" value="TPR"/>
    <property type="match status" value="3"/>
</dbReference>
<dbReference type="KEGG" id="nfn:NFRAN_2876"/>
<dbReference type="RefSeq" id="WP_134485182.1">
    <property type="nucleotide sequence ID" value="NZ_LR216287.1"/>
</dbReference>
<feature type="repeat" description="TPR" evidence="1">
    <location>
        <begin position="244"/>
        <end position="277"/>
    </location>
</feature>
<keyword evidence="3" id="KW-1185">Reference proteome</keyword>
<dbReference type="AlphaFoldDB" id="A0A484IJX7"/>
<sequence length="324" mass="37371">MFKNEDIDAHQISLPLVNKNEDKTVFPLVLNVISRFWGEEPPKTEIETRSTSYKNYKGSIFIEGLEIIEKKLNLSSIIYRGSLDDLKKRIDQGIPCIVILPGIAETIQFATIVCGYDENEKRIITYVPEPDSFGAIPIEKFVKEWEQDDFLTMVVCPADVMNMLKNDSFPFSHSNRVALEAERLRIMGKDTEALSLIQKTIDRYDDASENPQLLLMLASILNENVDAKCIEYYKKIIEINPKFYLAYRGLGNYYLKKRDYSASNMYYNEAIKISPTRYGPIYKNLGLTYMNVGDNVSAKESFKKYLEQVPEARDRESILEFIHS</sequence>
<keyword evidence="1" id="KW-0802">TPR repeat</keyword>
<dbReference type="PANTHER" id="PTHR12558:SF13">
    <property type="entry name" value="CELL DIVISION CYCLE PROTEIN 27 HOMOLOG"/>
    <property type="match status" value="1"/>
</dbReference>
<dbReference type="EMBL" id="LR216287">
    <property type="protein sequence ID" value="VFJ15199.1"/>
    <property type="molecule type" value="Genomic_DNA"/>
</dbReference>
<dbReference type="Proteomes" id="UP000294299">
    <property type="component" value="Chromosome NFRAN"/>
</dbReference>
<dbReference type="SUPFAM" id="SSF48452">
    <property type="entry name" value="TPR-like"/>
    <property type="match status" value="1"/>
</dbReference>
<name>A0A484IJX7_9ARCH</name>
<protein>
    <submittedName>
        <fullName evidence="2">Tetratricopeptide repeat protein</fullName>
    </submittedName>
</protein>
<organism evidence="2 3">
    <name type="scientific">Candidatus Nitrosocosmicus franklandianus</name>
    <dbReference type="NCBI Taxonomy" id="1798806"/>
    <lineage>
        <taxon>Archaea</taxon>
        <taxon>Nitrososphaerota</taxon>
        <taxon>Nitrososphaeria</taxon>
        <taxon>Nitrososphaerales</taxon>
        <taxon>Nitrososphaeraceae</taxon>
        <taxon>Candidatus Nitrosocosmicus</taxon>
    </lineage>
</organism>
<evidence type="ECO:0000313" key="2">
    <source>
        <dbReference type="EMBL" id="VFJ15199.1"/>
    </source>
</evidence>